<dbReference type="Gene3D" id="6.10.250.3370">
    <property type="match status" value="1"/>
</dbReference>
<reference evidence="4 5" key="1">
    <citation type="submission" date="2020-08" db="EMBL/GenBank/DDBJ databases">
        <title>Genomic Encyclopedia of Type Strains, Phase IV (KMG-V): Genome sequencing to study the core and pangenomes of soil and plant-associated prokaryotes.</title>
        <authorList>
            <person name="Whitman W."/>
        </authorList>
    </citation>
    <scope>NUCLEOTIDE SEQUENCE [LARGE SCALE GENOMIC DNA]</scope>
    <source>
        <strain evidence="4 5">MP601</strain>
    </source>
</reference>
<dbReference type="Gene3D" id="3.40.630.30">
    <property type="match status" value="1"/>
</dbReference>
<dbReference type="InterPro" id="IPR022770">
    <property type="entry name" value="IucA/IucC-like_C"/>
</dbReference>
<dbReference type="PANTHER" id="PTHR34384:SF5">
    <property type="entry name" value="L-2,3-DIAMINOPROPANOATE--CITRATE LIGASE"/>
    <property type="match status" value="1"/>
</dbReference>
<dbReference type="SUPFAM" id="SSF55729">
    <property type="entry name" value="Acyl-CoA N-acyltransferases (Nat)"/>
    <property type="match status" value="1"/>
</dbReference>
<dbReference type="GO" id="GO:0016881">
    <property type="term" value="F:acid-amino acid ligase activity"/>
    <property type="evidence" value="ECO:0007669"/>
    <property type="project" value="UniProtKB-ARBA"/>
</dbReference>
<dbReference type="Gene3D" id="1.10.510.40">
    <property type="match status" value="1"/>
</dbReference>
<feature type="domain" description="Acyltransferase MbtK/IucB-like conserved" evidence="3">
    <location>
        <begin position="637"/>
        <end position="686"/>
    </location>
</feature>
<dbReference type="PANTHER" id="PTHR34384">
    <property type="entry name" value="L-2,3-DIAMINOPROPANOATE--CITRATE LIGASE"/>
    <property type="match status" value="1"/>
</dbReference>
<dbReference type="InterPro" id="IPR007310">
    <property type="entry name" value="Aerobactin_biosyn_IucA/IucC_N"/>
</dbReference>
<evidence type="ECO:0000313" key="4">
    <source>
        <dbReference type="EMBL" id="MBB6130789.1"/>
    </source>
</evidence>
<evidence type="ECO:0000256" key="1">
    <source>
        <dbReference type="ARBA" id="ARBA00004924"/>
    </source>
</evidence>
<organism evidence="4 5">
    <name type="scientific">Mucilaginibacter lappiensis</name>
    <dbReference type="NCBI Taxonomy" id="354630"/>
    <lineage>
        <taxon>Bacteria</taxon>
        <taxon>Pseudomonadati</taxon>
        <taxon>Bacteroidota</taxon>
        <taxon>Sphingobacteriia</taxon>
        <taxon>Sphingobacteriales</taxon>
        <taxon>Sphingobacteriaceae</taxon>
        <taxon>Mucilaginibacter</taxon>
    </lineage>
</organism>
<protein>
    <submittedName>
        <fullName evidence="4">Siderophore synthetase component</fullName>
    </submittedName>
</protein>
<dbReference type="InterPro" id="IPR016181">
    <property type="entry name" value="Acyl_CoA_acyltransferase"/>
</dbReference>
<dbReference type="RefSeq" id="WP_183589476.1">
    <property type="nucleotide sequence ID" value="NZ_JACHCA010000017.1"/>
</dbReference>
<dbReference type="GO" id="GO:0016746">
    <property type="term" value="F:acyltransferase activity"/>
    <property type="evidence" value="ECO:0007669"/>
    <property type="project" value="InterPro"/>
</dbReference>
<dbReference type="Pfam" id="PF04183">
    <property type="entry name" value="IucA_IucC"/>
    <property type="match status" value="1"/>
</dbReference>
<comment type="pathway">
    <text evidence="1">Siderophore biosynthesis.</text>
</comment>
<gene>
    <name evidence="4" type="ORF">HDF22_004934</name>
</gene>
<sequence length="812" mass="93606">METNSLSLINLREEAEQVNYTAMLNSYLREFSNWSRYLGIPKYDEALAAHFRSTGYDFHIRIDFSSIGQEVYAPLNYYSESGRHIFHFPIVKRDLLTDKITELSPTDMIALIVQYGQEQYPEIEADITQNRLVNSIENLEKYLENFIKHDLNANAVEMSFIQAEQSLILGHSVHPLPKSKQGFNDDDLFKYSPETAGRFQLHYFLIDAANVIEKTADDILPSVQLKNELLLLAANDTRVMELLNTHPTFTVVPMHPWEANYLLQQEEVLALQQDGKLFSLGGWGAEFTPTSSVRTVYNEECDWMFKFSLHVKITNSERINLYPELHRGYDISRLLKTPWGQNLQKDFPEIDFIVDPAFIAVTDNNGQVINGFNISIRRNPFKNEAQHKNVTLIAALCQDSILGEPSRLTNIIKTAAQKSNKPVTRVAEDWFKQYLHICIRPMVSILNKYGLACEFHQQNVMVELDKNLFPAKLYFRDNQGFFFRTGKADEILAAIPGIADESKSIIDEEYIAPKYTYYLIVNNLLGVVNAFGVNGLADEKRLLDIVYKELKSLEAIDETGLVSYIINSRDWSVKGNLLTSLHNMNEANVSLEYPAVYLDHPNPLNKFFFCKNLIKPERKDIVYTRYFPKEDVTLSIRPFDIDRDLEMVHHWFNQEQAKPVWKMDGPIRGLELFYRTIIPSDATHSFIGEVNGVPNFTFEPYWPARDLVGAYYECLPTDYGTHLLVAPIEKEKKFAYQSLQVALDYLFAQPEVGKCIGEAAVESRAMRALANRIGYQQQRVIDMPHKSANLTFLYREWYWDKNPGTKEIKIEL</sequence>
<dbReference type="InterPro" id="IPR019432">
    <property type="entry name" value="Acyltransferase_MbtK/IucB-like"/>
</dbReference>
<evidence type="ECO:0000256" key="2">
    <source>
        <dbReference type="ARBA" id="ARBA00007832"/>
    </source>
</evidence>
<accession>A0A841JHZ8</accession>
<evidence type="ECO:0000259" key="3">
    <source>
        <dbReference type="SMART" id="SM01006"/>
    </source>
</evidence>
<comment type="caution">
    <text evidence="4">The sequence shown here is derived from an EMBL/GenBank/DDBJ whole genome shotgun (WGS) entry which is preliminary data.</text>
</comment>
<name>A0A841JHZ8_9SPHI</name>
<dbReference type="EMBL" id="JACHCA010000017">
    <property type="protein sequence ID" value="MBB6130789.1"/>
    <property type="molecule type" value="Genomic_DNA"/>
</dbReference>
<comment type="similarity">
    <text evidence="2">Belongs to the IucA/IucC family.</text>
</comment>
<dbReference type="Proteomes" id="UP000548326">
    <property type="component" value="Unassembled WGS sequence"/>
</dbReference>
<evidence type="ECO:0000313" key="5">
    <source>
        <dbReference type="Proteomes" id="UP000548326"/>
    </source>
</evidence>
<dbReference type="Pfam" id="PF13523">
    <property type="entry name" value="Acetyltransf_8"/>
    <property type="match status" value="1"/>
</dbReference>
<dbReference type="Pfam" id="PF06276">
    <property type="entry name" value="FhuF"/>
    <property type="match status" value="1"/>
</dbReference>
<proteinExistence type="inferred from homology"/>
<dbReference type="SMART" id="SM01006">
    <property type="entry name" value="AlcB"/>
    <property type="match status" value="1"/>
</dbReference>
<dbReference type="GO" id="GO:0019290">
    <property type="term" value="P:siderophore biosynthetic process"/>
    <property type="evidence" value="ECO:0007669"/>
    <property type="project" value="InterPro"/>
</dbReference>
<dbReference type="InterPro" id="IPR037455">
    <property type="entry name" value="LucA/IucC-like"/>
</dbReference>
<dbReference type="AlphaFoldDB" id="A0A841JHZ8"/>